<protein>
    <submittedName>
        <fullName evidence="1">Uncharacterized protein</fullName>
    </submittedName>
</protein>
<feature type="non-terminal residue" evidence="1">
    <location>
        <position position="1"/>
    </location>
</feature>
<reference evidence="1 2" key="1">
    <citation type="submission" date="2014-06" db="EMBL/GenBank/DDBJ databases">
        <authorList>
            <consortium name="DOE Joint Genome Institute"/>
            <person name="Kuo A."/>
            <person name="Kohler A."/>
            <person name="Nagy L.G."/>
            <person name="Floudas D."/>
            <person name="Copeland A."/>
            <person name="Barry K.W."/>
            <person name="Cichocki N."/>
            <person name="Veneault-Fourrey C."/>
            <person name="LaButti K."/>
            <person name="Lindquist E.A."/>
            <person name="Lipzen A."/>
            <person name="Lundell T."/>
            <person name="Morin E."/>
            <person name="Murat C."/>
            <person name="Sun H."/>
            <person name="Tunlid A."/>
            <person name="Henrissat B."/>
            <person name="Grigoriev I.V."/>
            <person name="Hibbett D.S."/>
            <person name="Martin F."/>
            <person name="Nordberg H.P."/>
            <person name="Cantor M.N."/>
            <person name="Hua S.X."/>
        </authorList>
    </citation>
    <scope>NUCLEOTIDE SEQUENCE [LARGE SCALE GENOMIC DNA]</scope>
    <source>
        <strain evidence="1 2">ATCC 200175</strain>
    </source>
</reference>
<dbReference type="EMBL" id="KN820682">
    <property type="protein sequence ID" value="KIJ05837.1"/>
    <property type="molecule type" value="Genomic_DNA"/>
</dbReference>
<organism evidence="1 2">
    <name type="scientific">Paxillus involutus ATCC 200175</name>
    <dbReference type="NCBI Taxonomy" id="664439"/>
    <lineage>
        <taxon>Eukaryota</taxon>
        <taxon>Fungi</taxon>
        <taxon>Dikarya</taxon>
        <taxon>Basidiomycota</taxon>
        <taxon>Agaricomycotina</taxon>
        <taxon>Agaricomycetes</taxon>
        <taxon>Agaricomycetidae</taxon>
        <taxon>Boletales</taxon>
        <taxon>Paxilineae</taxon>
        <taxon>Paxillaceae</taxon>
        <taxon>Paxillus</taxon>
    </lineage>
</organism>
<gene>
    <name evidence="1" type="ORF">PAXINDRAFT_30475</name>
</gene>
<evidence type="ECO:0000313" key="2">
    <source>
        <dbReference type="Proteomes" id="UP000053647"/>
    </source>
</evidence>
<name>A0A0C9TCA0_PAXIN</name>
<dbReference type="HOGENOM" id="CLU_001650_16_0_1"/>
<reference evidence="2" key="2">
    <citation type="submission" date="2015-01" db="EMBL/GenBank/DDBJ databases">
        <title>Evolutionary Origins and Diversification of the Mycorrhizal Mutualists.</title>
        <authorList>
            <consortium name="DOE Joint Genome Institute"/>
            <consortium name="Mycorrhizal Genomics Consortium"/>
            <person name="Kohler A."/>
            <person name="Kuo A."/>
            <person name="Nagy L.G."/>
            <person name="Floudas D."/>
            <person name="Copeland A."/>
            <person name="Barry K.W."/>
            <person name="Cichocki N."/>
            <person name="Veneault-Fourrey C."/>
            <person name="LaButti K."/>
            <person name="Lindquist E.A."/>
            <person name="Lipzen A."/>
            <person name="Lundell T."/>
            <person name="Morin E."/>
            <person name="Murat C."/>
            <person name="Riley R."/>
            <person name="Ohm R."/>
            <person name="Sun H."/>
            <person name="Tunlid A."/>
            <person name="Henrissat B."/>
            <person name="Grigoriev I.V."/>
            <person name="Hibbett D.S."/>
            <person name="Martin F."/>
        </authorList>
    </citation>
    <scope>NUCLEOTIDE SEQUENCE [LARGE SCALE GENOMIC DNA]</scope>
    <source>
        <strain evidence="2">ATCC 200175</strain>
    </source>
</reference>
<dbReference type="Proteomes" id="UP000053647">
    <property type="component" value="Unassembled WGS sequence"/>
</dbReference>
<dbReference type="OrthoDB" id="3344688at2759"/>
<keyword evidence="2" id="KW-1185">Reference proteome</keyword>
<accession>A0A0C9TCA0</accession>
<evidence type="ECO:0000313" key="1">
    <source>
        <dbReference type="EMBL" id="KIJ05837.1"/>
    </source>
</evidence>
<feature type="non-terminal residue" evidence="1">
    <location>
        <position position="54"/>
    </location>
</feature>
<dbReference type="AlphaFoldDB" id="A0A0C9TCA0"/>
<sequence>FVRDDLVGKGEAVIHYVPTDDMVADILTKPLVQEQHWKFVRGMGLRMRSSGSDK</sequence>
<proteinExistence type="predicted"/>